<dbReference type="InterPro" id="IPR002523">
    <property type="entry name" value="MgTranspt_CorA/ZnTranspt_ZntB"/>
</dbReference>
<keyword evidence="5 9" id="KW-0812">Transmembrane</keyword>
<comment type="subcellular location">
    <subcellularLocation>
        <location evidence="1">Cell membrane</location>
        <topology evidence="1">Multi-pass membrane protein</topology>
    </subcellularLocation>
</comment>
<comment type="caution">
    <text evidence="10">The sequence shown here is derived from an EMBL/GenBank/DDBJ whole genome shotgun (WGS) entry which is preliminary data.</text>
</comment>
<feature type="region of interest" description="Disordered" evidence="8">
    <location>
        <begin position="236"/>
        <end position="271"/>
    </location>
</feature>
<evidence type="ECO:0000256" key="9">
    <source>
        <dbReference type="SAM" id="Phobius"/>
    </source>
</evidence>
<dbReference type="PANTHER" id="PTHR46494:SF1">
    <property type="entry name" value="CORA FAMILY METAL ION TRANSPORTER (EUROFUNG)"/>
    <property type="match status" value="1"/>
</dbReference>
<evidence type="ECO:0000256" key="8">
    <source>
        <dbReference type="SAM" id="MobiDB-lite"/>
    </source>
</evidence>
<evidence type="ECO:0000313" key="10">
    <source>
        <dbReference type="EMBL" id="KAF7360783.1"/>
    </source>
</evidence>
<dbReference type="OrthoDB" id="165352at2759"/>
<dbReference type="GO" id="GO:0000287">
    <property type="term" value="F:magnesium ion binding"/>
    <property type="evidence" value="ECO:0007669"/>
    <property type="project" value="TreeGrafter"/>
</dbReference>
<dbReference type="InterPro" id="IPR045861">
    <property type="entry name" value="CorA_cytoplasmic_dom"/>
</dbReference>
<feature type="transmembrane region" description="Helical" evidence="9">
    <location>
        <begin position="508"/>
        <end position="527"/>
    </location>
</feature>
<dbReference type="EMBL" id="JACAZI010000005">
    <property type="protein sequence ID" value="KAF7360783.1"/>
    <property type="molecule type" value="Genomic_DNA"/>
</dbReference>
<dbReference type="GO" id="GO:0015095">
    <property type="term" value="F:magnesium ion transmembrane transporter activity"/>
    <property type="evidence" value="ECO:0007669"/>
    <property type="project" value="TreeGrafter"/>
</dbReference>
<keyword evidence="11" id="KW-1185">Reference proteome</keyword>
<keyword evidence="4" id="KW-1003">Cell membrane</keyword>
<feature type="compositionally biased region" description="Low complexity" evidence="8">
    <location>
        <begin position="56"/>
        <end position="68"/>
    </location>
</feature>
<dbReference type="GO" id="GO:0050897">
    <property type="term" value="F:cobalt ion binding"/>
    <property type="evidence" value="ECO:0007669"/>
    <property type="project" value="TreeGrafter"/>
</dbReference>
<dbReference type="AlphaFoldDB" id="A0A8H6YGH2"/>
<protein>
    <submittedName>
        <fullName evidence="10">Magnesium-like protein</fullName>
    </submittedName>
</protein>
<organism evidence="10 11">
    <name type="scientific">Mycena venus</name>
    <dbReference type="NCBI Taxonomy" id="2733690"/>
    <lineage>
        <taxon>Eukaryota</taxon>
        <taxon>Fungi</taxon>
        <taxon>Dikarya</taxon>
        <taxon>Basidiomycota</taxon>
        <taxon>Agaricomycotina</taxon>
        <taxon>Agaricomycetes</taxon>
        <taxon>Agaricomycetidae</taxon>
        <taxon>Agaricales</taxon>
        <taxon>Marasmiineae</taxon>
        <taxon>Mycenaceae</taxon>
        <taxon>Mycena</taxon>
    </lineage>
</organism>
<name>A0A8H6YGH2_9AGAR</name>
<keyword evidence="7 9" id="KW-0472">Membrane</keyword>
<dbReference type="GO" id="GO:0005886">
    <property type="term" value="C:plasma membrane"/>
    <property type="evidence" value="ECO:0007669"/>
    <property type="project" value="UniProtKB-SubCell"/>
</dbReference>
<reference evidence="10" key="1">
    <citation type="submission" date="2020-05" db="EMBL/GenBank/DDBJ databases">
        <title>Mycena genomes resolve the evolution of fungal bioluminescence.</title>
        <authorList>
            <person name="Tsai I.J."/>
        </authorList>
    </citation>
    <scope>NUCLEOTIDE SEQUENCE</scope>
    <source>
        <strain evidence="10">CCC161011</strain>
    </source>
</reference>
<feature type="transmembrane region" description="Helical" evidence="9">
    <location>
        <begin position="543"/>
        <end position="565"/>
    </location>
</feature>
<dbReference type="SUPFAM" id="SSF143865">
    <property type="entry name" value="CorA soluble domain-like"/>
    <property type="match status" value="1"/>
</dbReference>
<gene>
    <name evidence="10" type="ORF">MVEN_00810300</name>
</gene>
<feature type="region of interest" description="Disordered" evidence="8">
    <location>
        <begin position="1"/>
        <end position="73"/>
    </location>
</feature>
<evidence type="ECO:0000313" key="11">
    <source>
        <dbReference type="Proteomes" id="UP000620124"/>
    </source>
</evidence>
<dbReference type="Gene3D" id="1.20.58.340">
    <property type="entry name" value="Magnesium transport protein CorA, transmembrane region"/>
    <property type="match status" value="2"/>
</dbReference>
<comment type="similarity">
    <text evidence="2">Belongs to the CorA metal ion transporter (MIT) (TC 1.A.35) family.</text>
</comment>
<keyword evidence="6 9" id="KW-1133">Transmembrane helix</keyword>
<evidence type="ECO:0000256" key="5">
    <source>
        <dbReference type="ARBA" id="ARBA00022692"/>
    </source>
</evidence>
<dbReference type="Proteomes" id="UP000620124">
    <property type="component" value="Unassembled WGS sequence"/>
</dbReference>
<proteinExistence type="inferred from homology"/>
<evidence type="ECO:0000256" key="2">
    <source>
        <dbReference type="ARBA" id="ARBA00009765"/>
    </source>
</evidence>
<dbReference type="Gene3D" id="3.30.460.20">
    <property type="entry name" value="CorA soluble domain-like"/>
    <property type="match status" value="1"/>
</dbReference>
<dbReference type="InterPro" id="IPR045863">
    <property type="entry name" value="CorA_TM1_TM2"/>
</dbReference>
<sequence length="587" mass="65195">MPRENSFSDSDGRSLTPDLEDEVNPYPPASPNYPSSIPYNNSTELRPTNTRDSTRSRAAGIRSAASSSLHPKDRFRHAVRKVMALHRGANIIMSRRGAGAEPGVDPRRPAADAEYGGIKQDCVIELADYSAVRSSVGRMKNREFVDFMNDAGASAREPWVKVRWINIGGMSWDVVKAVSIKYGLHPLALEDIFHTHPRARSKADYYAQHLFLRVLCHELGSDLSQPSIIPISTHTNLPPSYPPGAKTTSGLTVHSSSSRRPLLRKRSSDLGVPGLSSDITQVGAAAAGTADENRRIQDAAVAALKRGERVDVNVVPIFIFLFRDGTVITIHSTPTLDLTEPITSRVRQFDSVLRTSADASLLVQSLLALIVDNALEVVNAYQDKIKKFERKIMAKPTIGTVRNLHILSADLILHRRTLAPIKTVVYGLRRYDIDRAAALVDVSVSVKDHSHKVEGFMSHKSLIYLADVHDHMEYVLSQLDVIAGIGQNLVDYTFNMTSYEMNEVMRRLMLVTVIFLPLTLLAGYFGMNFEGMNIVKGPEHGDWIYWAIALPIMVVIVPLFVAPDIKRLVRHVQKRLLTRNVVKSFNA</sequence>
<dbReference type="GO" id="GO:0015087">
    <property type="term" value="F:cobalt ion transmembrane transporter activity"/>
    <property type="evidence" value="ECO:0007669"/>
    <property type="project" value="TreeGrafter"/>
</dbReference>
<keyword evidence="3" id="KW-0813">Transport</keyword>
<dbReference type="Pfam" id="PF01544">
    <property type="entry name" value="CorA"/>
    <property type="match status" value="1"/>
</dbReference>
<dbReference type="SUPFAM" id="SSF144083">
    <property type="entry name" value="Magnesium transport protein CorA, transmembrane region"/>
    <property type="match status" value="1"/>
</dbReference>
<evidence type="ECO:0000256" key="3">
    <source>
        <dbReference type="ARBA" id="ARBA00022448"/>
    </source>
</evidence>
<evidence type="ECO:0000256" key="1">
    <source>
        <dbReference type="ARBA" id="ARBA00004651"/>
    </source>
</evidence>
<feature type="compositionally biased region" description="Low complexity" evidence="8">
    <location>
        <begin position="32"/>
        <end position="42"/>
    </location>
</feature>
<evidence type="ECO:0000256" key="7">
    <source>
        <dbReference type="ARBA" id="ARBA00023136"/>
    </source>
</evidence>
<evidence type="ECO:0000256" key="6">
    <source>
        <dbReference type="ARBA" id="ARBA00022989"/>
    </source>
</evidence>
<accession>A0A8H6YGH2</accession>
<dbReference type="PANTHER" id="PTHR46494">
    <property type="entry name" value="CORA FAMILY METAL ION TRANSPORTER (EUROFUNG)"/>
    <property type="match status" value="1"/>
</dbReference>
<evidence type="ECO:0000256" key="4">
    <source>
        <dbReference type="ARBA" id="ARBA00022475"/>
    </source>
</evidence>